<dbReference type="AlphaFoldDB" id="A0A8J4YG92"/>
<dbReference type="Proteomes" id="UP000770661">
    <property type="component" value="Unassembled WGS sequence"/>
</dbReference>
<evidence type="ECO:0000313" key="2">
    <source>
        <dbReference type="EMBL" id="KAG0727600.1"/>
    </source>
</evidence>
<gene>
    <name evidence="2" type="ORF">GWK47_034298</name>
</gene>
<sequence>MAGADSKLQPPSNGRHCQGGWDLRHHGGLGVHVHIPHRGQQNCYAGPFLLLLRRGRRVPAASSSVETGGWGLDRGGSRGASFHCSWRGTVDPGICPEAGRAATIPGVMPGTAVGAPSHGPLTPPLPRGRTQNPRSVLPTAHTTQLLPPLTLSLVVPKPPGNVKQRTVPGCTCALTRMSRRSQGPGRPGRDPAASAEPAGREVPF</sequence>
<protein>
    <submittedName>
        <fullName evidence="2">Uncharacterized protein</fullName>
    </submittedName>
</protein>
<keyword evidence="3" id="KW-1185">Reference proteome</keyword>
<accession>A0A8J4YG92</accession>
<feature type="region of interest" description="Disordered" evidence="1">
    <location>
        <begin position="175"/>
        <end position="204"/>
    </location>
</feature>
<evidence type="ECO:0000256" key="1">
    <source>
        <dbReference type="SAM" id="MobiDB-lite"/>
    </source>
</evidence>
<comment type="caution">
    <text evidence="2">The sequence shown here is derived from an EMBL/GenBank/DDBJ whole genome shotgun (WGS) entry which is preliminary data.</text>
</comment>
<name>A0A8J4YG92_CHIOP</name>
<proteinExistence type="predicted"/>
<organism evidence="2 3">
    <name type="scientific">Chionoecetes opilio</name>
    <name type="common">Atlantic snow crab</name>
    <name type="synonym">Cancer opilio</name>
    <dbReference type="NCBI Taxonomy" id="41210"/>
    <lineage>
        <taxon>Eukaryota</taxon>
        <taxon>Metazoa</taxon>
        <taxon>Ecdysozoa</taxon>
        <taxon>Arthropoda</taxon>
        <taxon>Crustacea</taxon>
        <taxon>Multicrustacea</taxon>
        <taxon>Malacostraca</taxon>
        <taxon>Eumalacostraca</taxon>
        <taxon>Eucarida</taxon>
        <taxon>Decapoda</taxon>
        <taxon>Pleocyemata</taxon>
        <taxon>Brachyura</taxon>
        <taxon>Eubrachyura</taxon>
        <taxon>Majoidea</taxon>
        <taxon>Majidae</taxon>
        <taxon>Chionoecetes</taxon>
    </lineage>
</organism>
<dbReference type="EMBL" id="JACEEZ010003171">
    <property type="protein sequence ID" value="KAG0727600.1"/>
    <property type="molecule type" value="Genomic_DNA"/>
</dbReference>
<reference evidence="2" key="1">
    <citation type="submission" date="2020-07" db="EMBL/GenBank/DDBJ databases">
        <title>The High-quality genome of the commercially important snow crab, Chionoecetes opilio.</title>
        <authorList>
            <person name="Jeong J.-H."/>
            <person name="Ryu S."/>
        </authorList>
    </citation>
    <scope>NUCLEOTIDE SEQUENCE</scope>
    <source>
        <strain evidence="2">MADBK_172401_WGS</strain>
        <tissue evidence="2">Digestive gland</tissue>
    </source>
</reference>
<evidence type="ECO:0000313" key="3">
    <source>
        <dbReference type="Proteomes" id="UP000770661"/>
    </source>
</evidence>